<feature type="non-terminal residue" evidence="1">
    <location>
        <position position="1"/>
    </location>
</feature>
<proteinExistence type="predicted"/>
<comment type="caution">
    <text evidence="1">The sequence shown here is derived from an EMBL/GenBank/DDBJ whole genome shotgun (WGS) entry which is preliminary data.</text>
</comment>
<name>X1I5K4_9ZZZZ</name>
<dbReference type="AlphaFoldDB" id="X1I5K4"/>
<accession>X1I5K4</accession>
<organism evidence="1">
    <name type="scientific">marine sediment metagenome</name>
    <dbReference type="NCBI Taxonomy" id="412755"/>
    <lineage>
        <taxon>unclassified sequences</taxon>
        <taxon>metagenomes</taxon>
        <taxon>ecological metagenomes</taxon>
    </lineage>
</organism>
<reference evidence="1" key="1">
    <citation type="journal article" date="2014" name="Front. Microbiol.">
        <title>High frequency of phylogenetically diverse reductive dehalogenase-homologous genes in deep subseafloor sedimentary metagenomes.</title>
        <authorList>
            <person name="Kawai M."/>
            <person name="Futagami T."/>
            <person name="Toyoda A."/>
            <person name="Takaki Y."/>
            <person name="Nishi S."/>
            <person name="Hori S."/>
            <person name="Arai W."/>
            <person name="Tsubouchi T."/>
            <person name="Morono Y."/>
            <person name="Uchiyama I."/>
            <person name="Ito T."/>
            <person name="Fujiyama A."/>
            <person name="Inagaki F."/>
            <person name="Takami H."/>
        </authorList>
    </citation>
    <scope>NUCLEOTIDE SEQUENCE</scope>
    <source>
        <strain evidence="1">Expedition CK06-06</strain>
    </source>
</reference>
<gene>
    <name evidence="1" type="ORF">S03H2_31266</name>
</gene>
<dbReference type="EMBL" id="BARU01018950">
    <property type="protein sequence ID" value="GAH61384.1"/>
    <property type="molecule type" value="Genomic_DNA"/>
</dbReference>
<sequence>DKPTDWIDGFSKIESVEYPAGDQEPQMMDEELFRLYHDGTTEKIRFTEDEPSSSQTFIVAYTLPHTLDADDNTTYGADFQALCHLATAIILLAMANKYTQSSEPTIAASAVAFRDKSDRARAVAKEQFVLYDKAMEKKEETSAALVIREYDTTFPWGGEYLTHPEKWR</sequence>
<evidence type="ECO:0000313" key="1">
    <source>
        <dbReference type="EMBL" id="GAH61384.1"/>
    </source>
</evidence>
<protein>
    <submittedName>
        <fullName evidence="1">Uncharacterized protein</fullName>
    </submittedName>
</protein>